<comment type="caution">
    <text evidence="2">The sequence shown here is derived from an EMBL/GenBank/DDBJ whole genome shotgun (WGS) entry which is preliminary data.</text>
</comment>
<evidence type="ECO:0000313" key="2">
    <source>
        <dbReference type="EMBL" id="MEQ2445018.1"/>
    </source>
</evidence>
<organism evidence="2 3">
    <name type="scientific">Pseudoflavonifractor intestinihominis</name>
    <dbReference type="NCBI Taxonomy" id="3133171"/>
    <lineage>
        <taxon>Bacteria</taxon>
        <taxon>Bacillati</taxon>
        <taxon>Bacillota</taxon>
        <taxon>Clostridia</taxon>
        <taxon>Eubacteriales</taxon>
        <taxon>Oscillospiraceae</taxon>
        <taxon>Pseudoflavonifractor</taxon>
    </lineage>
</organism>
<dbReference type="InterPro" id="IPR007539">
    <property type="entry name" value="DUF551"/>
</dbReference>
<gene>
    <name evidence="2" type="ORF">WMO64_16315</name>
</gene>
<dbReference type="Pfam" id="PF04448">
    <property type="entry name" value="DUF551"/>
    <property type="match status" value="1"/>
</dbReference>
<feature type="domain" description="DUF551" evidence="1">
    <location>
        <begin position="111"/>
        <end position="166"/>
    </location>
</feature>
<reference evidence="2 3" key="1">
    <citation type="submission" date="2024-03" db="EMBL/GenBank/DDBJ databases">
        <title>Human intestinal bacterial collection.</title>
        <authorList>
            <person name="Pauvert C."/>
            <person name="Hitch T.C.A."/>
            <person name="Clavel T."/>
        </authorList>
    </citation>
    <scope>NUCLEOTIDE SEQUENCE [LARGE SCALE GENOMIC DNA]</scope>
    <source>
        <strain evidence="2 3">CLA-AP-H29</strain>
    </source>
</reference>
<dbReference type="RefSeq" id="WP_349232670.1">
    <property type="nucleotide sequence ID" value="NZ_JBBMFK010000040.1"/>
</dbReference>
<sequence>MERLTMIDGIGNDELVRCMGCGLEKAGENLENCGFCEEGWQKALKKLAAYENTGLEPEDILSSANMKAIDKQTVLDLIIEAKRADSETGSFAEWLAEYLVEHLATFAPPNKWVSVEERLPEIGGSYLCVWQGRKIDTGFFLNGHFRLYGETKDHLITHWMPLPALPDCRRERRETDGQ</sequence>
<keyword evidence="3" id="KW-1185">Reference proteome</keyword>
<name>A0ABV1EG95_9FIRM</name>
<evidence type="ECO:0000259" key="1">
    <source>
        <dbReference type="Pfam" id="PF04448"/>
    </source>
</evidence>
<evidence type="ECO:0000313" key="3">
    <source>
        <dbReference type="Proteomes" id="UP001464378"/>
    </source>
</evidence>
<accession>A0ABV1EG95</accession>
<dbReference type="Proteomes" id="UP001464378">
    <property type="component" value="Unassembled WGS sequence"/>
</dbReference>
<proteinExistence type="predicted"/>
<dbReference type="EMBL" id="JBBMFK010000040">
    <property type="protein sequence ID" value="MEQ2445018.1"/>
    <property type="molecule type" value="Genomic_DNA"/>
</dbReference>
<protein>
    <submittedName>
        <fullName evidence="2">DUF551 domain-containing protein</fullName>
    </submittedName>
</protein>